<name>A0A1I5HPB9_9ACTN</name>
<dbReference type="OrthoDB" id="147470at2"/>
<protein>
    <submittedName>
        <fullName evidence="1">Uncharacterized protein</fullName>
    </submittedName>
</protein>
<proteinExistence type="predicted"/>
<dbReference type="RefSeq" id="WP_075015175.1">
    <property type="nucleotide sequence ID" value="NZ_FOWE01000010.1"/>
</dbReference>
<accession>A0A1I5HPB9</accession>
<sequence length="590" mass="62832">MGDFADSRCGSGERDPRKRVRYSHGMVLGEDDLAQEQAYLRARDHEAVRALHGFGTVAGLAVTWDTETGQLQVSPGLAVDPVGRFVCVPGAQCADPAAWLTAHRADLQQVETSLPGPVSLYVVLCHRECETDTVPVPAESCRSAEESLAASRILDSFELRLLLAPPVEAGETAGGALARAVDRILATLASLPEDSLVDVDPVRRELIAWATRARPELATAACLQPPADNCGRRADDVSTAVLLARVDVEVDLGGDGTTVVLTARPDVQPDERPVLLSTRFLQEWLTEVLLHPELLGPPPIEDHNALLNLAVGDVHTQYLPVDGHRPLEADLDAGGHALGRLAASTEPHHAVRAAEVFTGDLARGPGGGARIEQLQGTPLRTSAGGGPTTGDVLTFDGTQWVPAPIETGRPPAPAQPARPLVTIEPVGRARGGDRDSRSVFLLWFHPDTLVGEVALADTAGSALTYETQLFIRAERCTEGGPPSLDLVTGVRIAQLSCSTFRIDVLDNDVPLLRFVLVLSEIGVVVDGVRTTLLEHSLDRGLAWLGGEGKTVTTFVVDPSVLEQTFPGFQDVTDRPLLPGGSRFTLGRVQS</sequence>
<evidence type="ECO:0000313" key="2">
    <source>
        <dbReference type="Proteomes" id="UP000183642"/>
    </source>
</evidence>
<keyword evidence="2" id="KW-1185">Reference proteome</keyword>
<dbReference type="AlphaFoldDB" id="A0A1I5HPB9"/>
<evidence type="ECO:0000313" key="1">
    <source>
        <dbReference type="EMBL" id="SFO50165.1"/>
    </source>
</evidence>
<dbReference type="EMBL" id="FOWE01000010">
    <property type="protein sequence ID" value="SFO50165.1"/>
    <property type="molecule type" value="Genomic_DNA"/>
</dbReference>
<reference evidence="2" key="1">
    <citation type="submission" date="2016-10" db="EMBL/GenBank/DDBJ databases">
        <authorList>
            <person name="Varghese N."/>
            <person name="Submissions S."/>
        </authorList>
    </citation>
    <scope>NUCLEOTIDE SEQUENCE [LARGE SCALE GENOMIC DNA]</scope>
    <source>
        <strain evidence="2">DSM 43161</strain>
    </source>
</reference>
<dbReference type="Proteomes" id="UP000183642">
    <property type="component" value="Unassembled WGS sequence"/>
</dbReference>
<organism evidence="1 2">
    <name type="scientific">Geodermatophilus obscurus</name>
    <dbReference type="NCBI Taxonomy" id="1861"/>
    <lineage>
        <taxon>Bacteria</taxon>
        <taxon>Bacillati</taxon>
        <taxon>Actinomycetota</taxon>
        <taxon>Actinomycetes</taxon>
        <taxon>Geodermatophilales</taxon>
        <taxon>Geodermatophilaceae</taxon>
        <taxon>Geodermatophilus</taxon>
    </lineage>
</organism>
<gene>
    <name evidence="1" type="ORF">SAMN05660359_03898</name>
</gene>